<protein>
    <submittedName>
        <fullName evidence="5">Myelin P2 protein</fullName>
    </submittedName>
</protein>
<dbReference type="Pfam" id="PF00061">
    <property type="entry name" value="Lipocalin"/>
    <property type="match status" value="1"/>
</dbReference>
<reference evidence="5 6" key="1">
    <citation type="journal article" date="2019" name="PLoS Biol.">
        <title>Sex chromosomes control vertical transmission of feminizing Wolbachia symbionts in an isopod.</title>
        <authorList>
            <person name="Becking T."/>
            <person name="Chebbi M.A."/>
            <person name="Giraud I."/>
            <person name="Moumen B."/>
            <person name="Laverre T."/>
            <person name="Caubet Y."/>
            <person name="Peccoud J."/>
            <person name="Gilbert C."/>
            <person name="Cordaux R."/>
        </authorList>
    </citation>
    <scope>NUCLEOTIDE SEQUENCE [LARGE SCALE GENOMIC DNA]</scope>
    <source>
        <strain evidence="5">ANa2</strain>
        <tissue evidence="5">Whole body excluding digestive tract and cuticle</tissue>
    </source>
</reference>
<dbReference type="GO" id="GO:0005504">
    <property type="term" value="F:fatty acid binding"/>
    <property type="evidence" value="ECO:0007669"/>
    <property type="project" value="UniProtKB-ARBA"/>
</dbReference>
<evidence type="ECO:0000256" key="2">
    <source>
        <dbReference type="ARBA" id="ARBA00023121"/>
    </source>
</evidence>
<keyword evidence="2" id="KW-0446">Lipid-binding</keyword>
<sequence length="134" mass="15097">MSKILGSYVLETSHNFDEFMKALGVGLVTRKLANATSPTIIFTEKDGVYNMKTVSTVKSYDISFKIGVEFDELASDGRKCKTTFTKDGDNKLIQVQKAENGKDAKYVREFTDTHLNLSCECDGVECKRTYKRKD</sequence>
<proteinExistence type="inferred from homology"/>
<dbReference type="InterPro" id="IPR000566">
    <property type="entry name" value="Lipocln_cytosolic_FA-bd_dom"/>
</dbReference>
<accession>A0A5N5SKN4</accession>
<comment type="similarity">
    <text evidence="1 3">Belongs to the calycin superfamily. Fatty-acid binding protein (FABP) family.</text>
</comment>
<dbReference type="SUPFAM" id="SSF50814">
    <property type="entry name" value="Lipocalins"/>
    <property type="match status" value="1"/>
</dbReference>
<comment type="caution">
    <text evidence="5">The sequence shown here is derived from an EMBL/GenBank/DDBJ whole genome shotgun (WGS) entry which is preliminary data.</text>
</comment>
<evidence type="ECO:0000313" key="6">
    <source>
        <dbReference type="Proteomes" id="UP000326759"/>
    </source>
</evidence>
<organism evidence="5 6">
    <name type="scientific">Armadillidium nasatum</name>
    <dbReference type="NCBI Taxonomy" id="96803"/>
    <lineage>
        <taxon>Eukaryota</taxon>
        <taxon>Metazoa</taxon>
        <taxon>Ecdysozoa</taxon>
        <taxon>Arthropoda</taxon>
        <taxon>Crustacea</taxon>
        <taxon>Multicrustacea</taxon>
        <taxon>Malacostraca</taxon>
        <taxon>Eumalacostraca</taxon>
        <taxon>Peracarida</taxon>
        <taxon>Isopoda</taxon>
        <taxon>Oniscidea</taxon>
        <taxon>Crinocheta</taxon>
        <taxon>Armadillidiidae</taxon>
        <taxon>Armadillidium</taxon>
    </lineage>
</organism>
<dbReference type="Gene3D" id="2.40.128.20">
    <property type="match status" value="1"/>
</dbReference>
<dbReference type="PANTHER" id="PTHR11955">
    <property type="entry name" value="FATTY ACID BINDING PROTEIN"/>
    <property type="match status" value="1"/>
</dbReference>
<gene>
    <name evidence="5" type="primary">PMP2_0</name>
    <name evidence="5" type="ORF">Anas_06669</name>
</gene>
<dbReference type="PRINTS" id="PR00178">
    <property type="entry name" value="FATTYACIDBP"/>
</dbReference>
<dbReference type="InterPro" id="IPR012674">
    <property type="entry name" value="Calycin"/>
</dbReference>
<dbReference type="AlphaFoldDB" id="A0A5N5SKN4"/>
<name>A0A5N5SKN4_9CRUS</name>
<dbReference type="FunFam" id="2.40.128.20:FF:000001">
    <property type="entry name" value="Fatty acid-binding protein, adipocyte"/>
    <property type="match status" value="1"/>
</dbReference>
<evidence type="ECO:0000313" key="5">
    <source>
        <dbReference type="EMBL" id="KAB7494250.1"/>
    </source>
</evidence>
<evidence type="ECO:0000256" key="1">
    <source>
        <dbReference type="ARBA" id="ARBA00008390"/>
    </source>
</evidence>
<keyword evidence="6" id="KW-1185">Reference proteome</keyword>
<evidence type="ECO:0000259" key="4">
    <source>
        <dbReference type="PROSITE" id="PS00214"/>
    </source>
</evidence>
<evidence type="ECO:0000256" key="3">
    <source>
        <dbReference type="RuleBase" id="RU003696"/>
    </source>
</evidence>
<feature type="domain" description="Cytosolic fatty-acid binding proteins" evidence="4">
    <location>
        <begin position="6"/>
        <end position="23"/>
    </location>
</feature>
<dbReference type="PROSITE" id="PS00214">
    <property type="entry name" value="FABP"/>
    <property type="match status" value="1"/>
</dbReference>
<dbReference type="Proteomes" id="UP000326759">
    <property type="component" value="Unassembled WGS sequence"/>
</dbReference>
<dbReference type="EMBL" id="SEYY01024265">
    <property type="protein sequence ID" value="KAB7494250.1"/>
    <property type="molecule type" value="Genomic_DNA"/>
</dbReference>
<dbReference type="InterPro" id="IPR031259">
    <property type="entry name" value="ILBP"/>
</dbReference>
<dbReference type="InterPro" id="IPR000463">
    <property type="entry name" value="Fatty_acid-bd"/>
</dbReference>
<dbReference type="OrthoDB" id="354351at2759"/>
<keyword evidence="3" id="KW-0813">Transport</keyword>